<reference evidence="2 3" key="2">
    <citation type="submission" date="2015-05" db="EMBL/GenBank/DDBJ databases">
        <authorList>
            <person name="Morales-Cruz A."/>
            <person name="Amrine K.C."/>
            <person name="Cantu D."/>
        </authorList>
    </citation>
    <scope>NUCLEOTIDE SEQUENCE [LARGE SCALE GENOMIC DNA]</scope>
    <source>
        <strain evidence="2">UCRPC4</strain>
    </source>
</reference>
<dbReference type="Pfam" id="PF13279">
    <property type="entry name" value="4HBT_2"/>
    <property type="match status" value="1"/>
</dbReference>
<dbReference type="Proteomes" id="UP000053317">
    <property type="component" value="Unassembled WGS sequence"/>
</dbReference>
<comment type="similarity">
    <text evidence="1">Belongs to the lcsJ thioesterase family.</text>
</comment>
<organism evidence="2 3">
    <name type="scientific">Phaeomoniella chlamydospora</name>
    <name type="common">Phaeoacremonium chlamydosporum</name>
    <dbReference type="NCBI Taxonomy" id="158046"/>
    <lineage>
        <taxon>Eukaryota</taxon>
        <taxon>Fungi</taxon>
        <taxon>Dikarya</taxon>
        <taxon>Ascomycota</taxon>
        <taxon>Pezizomycotina</taxon>
        <taxon>Eurotiomycetes</taxon>
        <taxon>Chaetothyriomycetidae</taxon>
        <taxon>Phaeomoniellales</taxon>
        <taxon>Phaeomoniellaceae</taxon>
        <taxon>Phaeomoniella</taxon>
    </lineage>
</organism>
<dbReference type="InterPro" id="IPR051490">
    <property type="entry name" value="THEM6_lcsJ_thioesterase"/>
</dbReference>
<reference evidence="2 3" key="1">
    <citation type="submission" date="2015-05" db="EMBL/GenBank/DDBJ databases">
        <title>Distinctive expansion of gene families associated with plant cell wall degradation and secondary metabolism in the genomes of grapevine trunk pathogens.</title>
        <authorList>
            <person name="Lawrence D.P."/>
            <person name="Travadon R."/>
            <person name="Rolshausen P.E."/>
            <person name="Baumgartner K."/>
        </authorList>
    </citation>
    <scope>NUCLEOTIDE SEQUENCE [LARGE SCALE GENOMIC DNA]</scope>
    <source>
        <strain evidence="2">UCRPC4</strain>
    </source>
</reference>
<dbReference type="EMBL" id="LCWF01000101">
    <property type="protein sequence ID" value="KKY20069.1"/>
    <property type="molecule type" value="Genomic_DNA"/>
</dbReference>
<dbReference type="PANTHER" id="PTHR12475">
    <property type="match status" value="1"/>
</dbReference>
<sequence length="284" mass="31567">MKPNAKGNRMLSVVKKAHPEDPIINHPLFRPETITTHAPLLETDYNLHKSNSTYFSDLDISRSKVMGRLLAAVWPLSDIRVEVRADSNDPNSEMKLQKVKGRAATILGAVHTTFRKEIAPYASYNVQSRVLSWDNRWIYIGTWFLKPASKPKEKPTVLACSLSKYIVKKGRITVRPELMFAAGGLLPPKPGTIMNGTADASTATTTESSTVQEAADMTQRAARLVADATSSTSSEANANEEEWTWEEVEKERLRGAELVTKWAALDGELEEEFNEDFAVRSSTS</sequence>
<evidence type="ECO:0000256" key="1">
    <source>
        <dbReference type="ARBA" id="ARBA00038476"/>
    </source>
</evidence>
<dbReference type="AlphaFoldDB" id="A0A0G2EC43"/>
<comment type="caution">
    <text evidence="2">The sequence shown here is derived from an EMBL/GenBank/DDBJ whole genome shotgun (WGS) entry which is preliminary data.</text>
</comment>
<dbReference type="PANTHER" id="PTHR12475:SF4">
    <property type="entry name" value="PROTEIN THEM6"/>
    <property type="match status" value="1"/>
</dbReference>
<gene>
    <name evidence="2" type="ORF">UCRPC4_g04258</name>
</gene>
<dbReference type="SUPFAM" id="SSF54637">
    <property type="entry name" value="Thioesterase/thiol ester dehydrase-isomerase"/>
    <property type="match status" value="1"/>
</dbReference>
<protein>
    <recommendedName>
        <fullName evidence="4">Capsule polysaccharide biosynthesis protein</fullName>
    </recommendedName>
</protein>
<evidence type="ECO:0008006" key="4">
    <source>
        <dbReference type="Google" id="ProtNLM"/>
    </source>
</evidence>
<name>A0A0G2EC43_PHACM</name>
<evidence type="ECO:0000313" key="2">
    <source>
        <dbReference type="EMBL" id="KKY20069.1"/>
    </source>
</evidence>
<evidence type="ECO:0000313" key="3">
    <source>
        <dbReference type="Proteomes" id="UP000053317"/>
    </source>
</evidence>
<proteinExistence type="inferred from homology"/>
<keyword evidence="3" id="KW-1185">Reference proteome</keyword>
<dbReference type="OrthoDB" id="265761at2759"/>
<accession>A0A0G2EC43</accession>
<dbReference type="InterPro" id="IPR029069">
    <property type="entry name" value="HotDog_dom_sf"/>
</dbReference>